<protein>
    <submittedName>
        <fullName evidence="5">Signal transduction protein</fullName>
    </submittedName>
</protein>
<dbReference type="GO" id="GO:0016301">
    <property type="term" value="F:kinase activity"/>
    <property type="evidence" value="ECO:0007669"/>
    <property type="project" value="UniProtKB-KW"/>
</dbReference>
<evidence type="ECO:0000256" key="2">
    <source>
        <dbReference type="ARBA" id="ARBA00022777"/>
    </source>
</evidence>
<dbReference type="SUPFAM" id="SSF55781">
    <property type="entry name" value="GAF domain-like"/>
    <property type="match status" value="1"/>
</dbReference>
<gene>
    <name evidence="5" type="primary">fhlA2</name>
    <name evidence="5" type="ORF">HSEST_2376</name>
</gene>
<dbReference type="PROSITE" id="PS50110">
    <property type="entry name" value="RESPONSE_REGULATORY"/>
    <property type="match status" value="1"/>
</dbReference>
<feature type="domain" description="Response regulatory" evidence="4">
    <location>
        <begin position="8"/>
        <end position="125"/>
    </location>
</feature>
<organism evidence="5 6">
    <name type="scientific">Halapricum desulfuricans</name>
    <dbReference type="NCBI Taxonomy" id="2841257"/>
    <lineage>
        <taxon>Archaea</taxon>
        <taxon>Methanobacteriati</taxon>
        <taxon>Methanobacteriota</taxon>
        <taxon>Stenosarchaea group</taxon>
        <taxon>Halobacteria</taxon>
        <taxon>Halobacteriales</taxon>
        <taxon>Haloarculaceae</taxon>
        <taxon>Halapricum</taxon>
    </lineage>
</organism>
<reference evidence="5 6" key="1">
    <citation type="submission" date="2020-11" db="EMBL/GenBank/DDBJ databases">
        <title>Carbohydrate-dependent, anaerobic sulfur respiration: A novel catabolism in halophilic archaea.</title>
        <authorList>
            <person name="Sorokin D.Y."/>
            <person name="Messina E."/>
            <person name="Smedile F."/>
            <person name="La Cono V."/>
            <person name="Hallsworth J.E."/>
            <person name="Yakimov M.M."/>
        </authorList>
    </citation>
    <scope>NUCLEOTIDE SEQUENCE [LARGE SCALE GENOMIC DNA]</scope>
    <source>
        <strain evidence="5 6">HSR-Est</strain>
    </source>
</reference>
<dbReference type="Gene3D" id="3.30.450.40">
    <property type="match status" value="1"/>
</dbReference>
<evidence type="ECO:0000256" key="1">
    <source>
        <dbReference type="ARBA" id="ARBA00022679"/>
    </source>
</evidence>
<dbReference type="Gene3D" id="3.40.50.2300">
    <property type="match status" value="1"/>
</dbReference>
<dbReference type="SUPFAM" id="SSF52172">
    <property type="entry name" value="CheY-like"/>
    <property type="match status" value="1"/>
</dbReference>
<name>A0A897NSY1_9EURY</name>
<dbReference type="RefSeq" id="WP_229121138.1">
    <property type="nucleotide sequence ID" value="NZ_CP064791.1"/>
</dbReference>
<proteinExistence type="predicted"/>
<sequence length="310" mass="34659">MSGDEAVSLLYVDPDEQACLETRTDLEASPLLDVDVRTCSSLSTAIETLEADAIDCVVTEYELSDATGIDLLDRLRDDRPDVPCILYTDVGPDAIHTGAARDAVVEYLPRDIPDPVRSLARLVRNVLDERSQLAYPLPETEDERLAAIQRYDVDDLEATTAVDRLTELLANHFDVAVAFVGIVDAHEERFLACKGADWDRLDREDAICSHTLLEDEHLIVEHVQSDARFADIEVLAELDIRSYAGVPLTTPDGLPIGAMCLIHDEPRSYSDDDIEDLHRFAEELMEQLELRRRLSDVERAVPKPDHEGIK</sequence>
<keyword evidence="6" id="KW-1185">Reference proteome</keyword>
<evidence type="ECO:0000313" key="6">
    <source>
        <dbReference type="Proteomes" id="UP000663292"/>
    </source>
</evidence>
<evidence type="ECO:0000313" key="5">
    <source>
        <dbReference type="EMBL" id="QSG15887.1"/>
    </source>
</evidence>
<dbReference type="PANTHER" id="PTHR43102:SF2">
    <property type="entry name" value="GAF DOMAIN-CONTAINING PROTEIN"/>
    <property type="match status" value="1"/>
</dbReference>
<dbReference type="InterPro" id="IPR011006">
    <property type="entry name" value="CheY-like_superfamily"/>
</dbReference>
<evidence type="ECO:0000256" key="3">
    <source>
        <dbReference type="PROSITE-ProRule" id="PRU00169"/>
    </source>
</evidence>
<dbReference type="GO" id="GO:0000160">
    <property type="term" value="P:phosphorelay signal transduction system"/>
    <property type="evidence" value="ECO:0007669"/>
    <property type="project" value="InterPro"/>
</dbReference>
<dbReference type="PANTHER" id="PTHR43102">
    <property type="entry name" value="SLR1143 PROTEIN"/>
    <property type="match status" value="1"/>
</dbReference>
<dbReference type="Pfam" id="PF01590">
    <property type="entry name" value="GAF"/>
    <property type="match status" value="1"/>
</dbReference>
<dbReference type="InterPro" id="IPR001789">
    <property type="entry name" value="Sig_transdc_resp-reg_receiver"/>
</dbReference>
<dbReference type="SMART" id="SM00065">
    <property type="entry name" value="GAF"/>
    <property type="match status" value="1"/>
</dbReference>
<dbReference type="AlphaFoldDB" id="A0A897NSY1"/>
<dbReference type="InterPro" id="IPR003018">
    <property type="entry name" value="GAF"/>
</dbReference>
<accession>A0A897NSY1</accession>
<dbReference type="InterPro" id="IPR029016">
    <property type="entry name" value="GAF-like_dom_sf"/>
</dbReference>
<dbReference type="GeneID" id="68859011"/>
<evidence type="ECO:0000259" key="4">
    <source>
        <dbReference type="PROSITE" id="PS50110"/>
    </source>
</evidence>
<comment type="caution">
    <text evidence="3">Lacks conserved residue(s) required for the propagation of feature annotation.</text>
</comment>
<dbReference type="EMBL" id="CP064791">
    <property type="protein sequence ID" value="QSG15887.1"/>
    <property type="molecule type" value="Genomic_DNA"/>
</dbReference>
<dbReference type="Pfam" id="PF00072">
    <property type="entry name" value="Response_reg"/>
    <property type="match status" value="1"/>
</dbReference>
<keyword evidence="1" id="KW-0808">Transferase</keyword>
<dbReference type="Proteomes" id="UP000663292">
    <property type="component" value="Chromosome"/>
</dbReference>
<keyword evidence="2" id="KW-0418">Kinase</keyword>